<evidence type="ECO:0000256" key="12">
    <source>
        <dbReference type="ARBA" id="ARBA00023288"/>
    </source>
</evidence>
<keyword evidence="5" id="KW-0964">Secreted</keyword>
<dbReference type="PANTHER" id="PTHR33048:SF47">
    <property type="entry name" value="INTEGRAL MEMBRANE PROTEIN-RELATED"/>
    <property type="match status" value="1"/>
</dbReference>
<feature type="signal peptide" evidence="16">
    <location>
        <begin position="1"/>
        <end position="20"/>
    </location>
</feature>
<comment type="similarity">
    <text evidence="4">Belongs to the RBT5 family.</text>
</comment>
<dbReference type="Pfam" id="PF05730">
    <property type="entry name" value="CFEM"/>
    <property type="match status" value="1"/>
</dbReference>
<dbReference type="PANTHER" id="PTHR33048">
    <property type="entry name" value="PTH11-LIKE INTEGRAL MEMBRANE PROTEIN (AFU_ORTHOLOGUE AFUA_5G11245)"/>
    <property type="match status" value="1"/>
</dbReference>
<keyword evidence="10 15" id="KW-0472">Membrane</keyword>
<evidence type="ECO:0000256" key="3">
    <source>
        <dbReference type="ARBA" id="ARBA00004613"/>
    </source>
</evidence>
<feature type="compositionally biased region" description="Low complexity" evidence="14">
    <location>
        <begin position="600"/>
        <end position="620"/>
    </location>
</feature>
<keyword evidence="20" id="KW-1185">Reference proteome</keyword>
<evidence type="ECO:0000259" key="18">
    <source>
        <dbReference type="Pfam" id="PF20684"/>
    </source>
</evidence>
<protein>
    <submittedName>
        <fullName evidence="19">Satratoxin biosynthesis SC1 cluster protein 4</fullName>
    </submittedName>
</protein>
<evidence type="ECO:0000256" key="5">
    <source>
        <dbReference type="ARBA" id="ARBA00022525"/>
    </source>
</evidence>
<proteinExistence type="inferred from homology"/>
<evidence type="ECO:0000256" key="15">
    <source>
        <dbReference type="SAM" id="Phobius"/>
    </source>
</evidence>
<evidence type="ECO:0000256" key="14">
    <source>
        <dbReference type="SAM" id="MobiDB-lite"/>
    </source>
</evidence>
<keyword evidence="8 16" id="KW-0732">Signal</keyword>
<evidence type="ECO:0000256" key="16">
    <source>
        <dbReference type="SAM" id="SignalP"/>
    </source>
</evidence>
<sequence length="620" mass="68259">MRLGLPFLVVLSAVLGSARSASHFQYANEDLDTGDIIASNRNGLALQARALNETQLNELPQCAGQCLQEIAVRYGCAFEPDCFCNNGNITASIKACVGSNCTTSEGLAAQKFEADTCNMPVRDRGGLSRRLCWAMFTIATLFVFGRFLSRMRSLGGSGFWFDDYAVAICYALLVPTDVSCEIEIQNGLGMDMFRLSVGQIVEIMRWFYIGELFYNIIVMLTKVSLILLYLRIWTADSASSAFRVTCWILIGILLSTATAGIFGIIFQCTPINYAWLSVTGTVQGHCIALEPFTYTYGALNISYDVVVFFLPIHSLLKLRVPWPKKLGLCSVFLVGFLVTICSIIRLQYLVRLSETENISCNFQYIGMWSLVEANFSIVCCCMPAMAGLAQRIWSKSSNFSSSHGSRSKDTQQIGAGPDQSISGSPRSDSDPTYVETALEKGHQDRLTQQEDGPHKLAVSHHEEEQTAIEVLDRERTDDRPTSALLFRQRAGGGRQSHYVEIAHEPPAEASIIKLSYRDQHDILHEVEIIDRPQRRATDSRSLRAQRASQMQRMETFGFGERTARMPSTGSARVSGGFSTNTTPSITSPVGSPAVRSDSASSGTTTPRRTSRVGVTLFGGP</sequence>
<feature type="transmembrane region" description="Helical" evidence="15">
    <location>
        <begin position="328"/>
        <end position="348"/>
    </location>
</feature>
<feature type="domain" description="CFEM" evidence="17">
    <location>
        <begin position="56"/>
        <end position="118"/>
    </location>
</feature>
<evidence type="ECO:0000256" key="8">
    <source>
        <dbReference type="ARBA" id="ARBA00022729"/>
    </source>
</evidence>
<evidence type="ECO:0000313" key="20">
    <source>
        <dbReference type="Proteomes" id="UP000660729"/>
    </source>
</evidence>
<evidence type="ECO:0000256" key="9">
    <source>
        <dbReference type="ARBA" id="ARBA00022989"/>
    </source>
</evidence>
<evidence type="ECO:0000259" key="17">
    <source>
        <dbReference type="Pfam" id="PF05730"/>
    </source>
</evidence>
<feature type="transmembrane region" description="Helical" evidence="15">
    <location>
        <begin position="212"/>
        <end position="230"/>
    </location>
</feature>
<keyword evidence="7 15" id="KW-0812">Transmembrane</keyword>
<comment type="similarity">
    <text evidence="13">Belongs to the SAT4 family.</text>
</comment>
<reference evidence="19" key="1">
    <citation type="submission" date="2020-04" db="EMBL/GenBank/DDBJ databases">
        <title>Draft genome resource of the tomato pathogen Pseudocercospora fuligena.</title>
        <authorList>
            <person name="Zaccaron A."/>
        </authorList>
    </citation>
    <scope>NUCLEOTIDE SEQUENCE</scope>
    <source>
        <strain evidence="19">PF001</strain>
    </source>
</reference>
<dbReference type="GO" id="GO:0098552">
    <property type="term" value="C:side of membrane"/>
    <property type="evidence" value="ECO:0007669"/>
    <property type="project" value="UniProtKB-KW"/>
</dbReference>
<organism evidence="19 20">
    <name type="scientific">Pseudocercospora fuligena</name>
    <dbReference type="NCBI Taxonomy" id="685502"/>
    <lineage>
        <taxon>Eukaryota</taxon>
        <taxon>Fungi</taxon>
        <taxon>Dikarya</taxon>
        <taxon>Ascomycota</taxon>
        <taxon>Pezizomycotina</taxon>
        <taxon>Dothideomycetes</taxon>
        <taxon>Dothideomycetidae</taxon>
        <taxon>Mycosphaerellales</taxon>
        <taxon>Mycosphaerellaceae</taxon>
        <taxon>Pseudocercospora</taxon>
    </lineage>
</organism>
<evidence type="ECO:0000256" key="2">
    <source>
        <dbReference type="ARBA" id="ARBA00004589"/>
    </source>
</evidence>
<keyword evidence="12" id="KW-0449">Lipoprotein</keyword>
<dbReference type="InterPro" id="IPR052337">
    <property type="entry name" value="SAT4-like"/>
</dbReference>
<comment type="subcellular location">
    <subcellularLocation>
        <location evidence="2">Membrane</location>
        <topology evidence="2">Lipid-anchor</topology>
        <topology evidence="2">GPI-anchor</topology>
    </subcellularLocation>
    <subcellularLocation>
        <location evidence="1">Membrane</location>
        <topology evidence="1">Multi-pass membrane protein</topology>
    </subcellularLocation>
    <subcellularLocation>
        <location evidence="3">Secreted</location>
    </subcellularLocation>
</comment>
<evidence type="ECO:0000256" key="13">
    <source>
        <dbReference type="ARBA" id="ARBA00038359"/>
    </source>
</evidence>
<evidence type="ECO:0000313" key="19">
    <source>
        <dbReference type="EMBL" id="KAF7189497.1"/>
    </source>
</evidence>
<gene>
    <name evidence="19" type="ORF">HII31_09137</name>
</gene>
<keyword evidence="11" id="KW-1015">Disulfide bond</keyword>
<dbReference type="GO" id="GO:0005576">
    <property type="term" value="C:extracellular region"/>
    <property type="evidence" value="ECO:0007669"/>
    <property type="project" value="UniProtKB-SubCell"/>
</dbReference>
<feature type="region of interest" description="Disordered" evidence="14">
    <location>
        <begin position="534"/>
        <end position="620"/>
    </location>
</feature>
<name>A0A8H6RF09_9PEZI</name>
<accession>A0A8H6RF09</accession>
<feature type="compositionally biased region" description="Basic and acidic residues" evidence="14">
    <location>
        <begin position="437"/>
        <end position="465"/>
    </location>
</feature>
<dbReference type="AlphaFoldDB" id="A0A8H6RF09"/>
<evidence type="ECO:0000256" key="7">
    <source>
        <dbReference type="ARBA" id="ARBA00022692"/>
    </source>
</evidence>
<dbReference type="Proteomes" id="UP000660729">
    <property type="component" value="Unassembled WGS sequence"/>
</dbReference>
<dbReference type="Pfam" id="PF20684">
    <property type="entry name" value="Fung_rhodopsin"/>
    <property type="match status" value="1"/>
</dbReference>
<evidence type="ECO:0000256" key="10">
    <source>
        <dbReference type="ARBA" id="ARBA00023136"/>
    </source>
</evidence>
<keyword evidence="6" id="KW-0325">Glycoprotein</keyword>
<feature type="domain" description="Rhodopsin" evidence="18">
    <location>
        <begin position="146"/>
        <end position="390"/>
    </location>
</feature>
<evidence type="ECO:0000256" key="6">
    <source>
        <dbReference type="ARBA" id="ARBA00022622"/>
    </source>
</evidence>
<feature type="compositionally biased region" description="Polar residues" evidence="14">
    <location>
        <begin position="565"/>
        <end position="589"/>
    </location>
</feature>
<dbReference type="OrthoDB" id="3649918at2759"/>
<dbReference type="InterPro" id="IPR008427">
    <property type="entry name" value="Extracellular_membr_CFEM_dom"/>
</dbReference>
<evidence type="ECO:0000256" key="4">
    <source>
        <dbReference type="ARBA" id="ARBA00010031"/>
    </source>
</evidence>
<dbReference type="EMBL" id="JABCIY010000185">
    <property type="protein sequence ID" value="KAF7189497.1"/>
    <property type="molecule type" value="Genomic_DNA"/>
</dbReference>
<feature type="chain" id="PRO_5034447568" evidence="16">
    <location>
        <begin position="21"/>
        <end position="620"/>
    </location>
</feature>
<feature type="transmembrane region" description="Helical" evidence="15">
    <location>
        <begin position="242"/>
        <end position="266"/>
    </location>
</feature>
<dbReference type="InterPro" id="IPR049326">
    <property type="entry name" value="Rhodopsin_dom_fungi"/>
</dbReference>
<evidence type="ECO:0000256" key="1">
    <source>
        <dbReference type="ARBA" id="ARBA00004141"/>
    </source>
</evidence>
<keyword evidence="9 15" id="KW-1133">Transmembrane helix</keyword>
<comment type="caution">
    <text evidence="19">The sequence shown here is derived from an EMBL/GenBank/DDBJ whole genome shotgun (WGS) entry which is preliminary data.</text>
</comment>
<feature type="region of interest" description="Disordered" evidence="14">
    <location>
        <begin position="400"/>
        <end position="465"/>
    </location>
</feature>
<evidence type="ECO:0000256" key="11">
    <source>
        <dbReference type="ARBA" id="ARBA00023157"/>
    </source>
</evidence>
<feature type="transmembrane region" description="Helical" evidence="15">
    <location>
        <begin position="127"/>
        <end position="148"/>
    </location>
</feature>
<keyword evidence="6" id="KW-0336">GPI-anchor</keyword>